<dbReference type="EMBL" id="QPJD01000008">
    <property type="protein sequence ID" value="RCW47471.1"/>
    <property type="molecule type" value="Genomic_DNA"/>
</dbReference>
<dbReference type="PANTHER" id="PTHR43280">
    <property type="entry name" value="ARAC-FAMILY TRANSCRIPTIONAL REGULATOR"/>
    <property type="match status" value="1"/>
</dbReference>
<dbReference type="Pfam" id="PF02311">
    <property type="entry name" value="AraC_binding"/>
    <property type="match status" value="1"/>
</dbReference>
<proteinExistence type="predicted"/>
<dbReference type="Pfam" id="PF12833">
    <property type="entry name" value="HTH_18"/>
    <property type="match status" value="1"/>
</dbReference>
<evidence type="ECO:0000313" key="5">
    <source>
        <dbReference type="EMBL" id="RCW47471.1"/>
    </source>
</evidence>
<dbReference type="SUPFAM" id="SSF51215">
    <property type="entry name" value="Regulatory protein AraC"/>
    <property type="match status" value="1"/>
</dbReference>
<feature type="domain" description="HTH araC/xylS-type" evidence="4">
    <location>
        <begin position="175"/>
        <end position="272"/>
    </location>
</feature>
<evidence type="ECO:0000256" key="1">
    <source>
        <dbReference type="ARBA" id="ARBA00023015"/>
    </source>
</evidence>
<dbReference type="InterPro" id="IPR009057">
    <property type="entry name" value="Homeodomain-like_sf"/>
</dbReference>
<name>A0A368VZI6_9BACL</name>
<evidence type="ECO:0000259" key="4">
    <source>
        <dbReference type="PROSITE" id="PS01124"/>
    </source>
</evidence>
<dbReference type="Gene3D" id="2.60.120.280">
    <property type="entry name" value="Regulatory protein AraC"/>
    <property type="match status" value="1"/>
</dbReference>
<dbReference type="PANTHER" id="PTHR43280:SF28">
    <property type="entry name" value="HTH-TYPE TRANSCRIPTIONAL ACTIVATOR RHAS"/>
    <property type="match status" value="1"/>
</dbReference>
<dbReference type="PROSITE" id="PS01124">
    <property type="entry name" value="HTH_ARAC_FAMILY_2"/>
    <property type="match status" value="1"/>
</dbReference>
<dbReference type="Proteomes" id="UP000252415">
    <property type="component" value="Unassembled WGS sequence"/>
</dbReference>
<protein>
    <submittedName>
        <fullName evidence="5">AraC-like DNA-binding protein</fullName>
    </submittedName>
</protein>
<dbReference type="InterPro" id="IPR018060">
    <property type="entry name" value="HTH_AraC"/>
</dbReference>
<dbReference type="InterPro" id="IPR037923">
    <property type="entry name" value="HTH-like"/>
</dbReference>
<evidence type="ECO:0000313" key="6">
    <source>
        <dbReference type="Proteomes" id="UP000252415"/>
    </source>
</evidence>
<dbReference type="Gene3D" id="1.10.10.60">
    <property type="entry name" value="Homeodomain-like"/>
    <property type="match status" value="2"/>
</dbReference>
<gene>
    <name evidence="5" type="ORF">DFP97_10886</name>
</gene>
<accession>A0A368VZI6</accession>
<dbReference type="InterPro" id="IPR018062">
    <property type="entry name" value="HTH_AraC-typ_CS"/>
</dbReference>
<sequence length="293" mass="33400">MKPTIESILQNQLNRIHAEVIMTAYSESIPGWSVQKSEPDFYRFCYTDKGQGWLDIQNVSYTIQPGTLFLLPAGSHQSFGTDGDEPFGRFWCHFRLELGEIQFLNSLQLPAFVHVQDEQMMKQLFSKMIALQTCDSITRELRLKSVLLELLAFYLDATHVQKDFLSDQGFGVKWNEVLSYIESNLHTNIHIEELAKLAFLHPNYFISSFKNIMGCSPIQYVTNRRMAAAKQLLTDTTLPVAAVAAHVGMQNHYLSRLFKRYTGITPVQYRRIAKQGAGQTTENTGTTSEEENS</sequence>
<dbReference type="InterPro" id="IPR003313">
    <property type="entry name" value="AraC-bd"/>
</dbReference>
<dbReference type="AlphaFoldDB" id="A0A368VZI6"/>
<dbReference type="GO" id="GO:0043565">
    <property type="term" value="F:sequence-specific DNA binding"/>
    <property type="evidence" value="ECO:0007669"/>
    <property type="project" value="InterPro"/>
</dbReference>
<dbReference type="RefSeq" id="WP_181873519.1">
    <property type="nucleotide sequence ID" value="NZ_QPJD01000008.1"/>
</dbReference>
<keyword evidence="3" id="KW-0804">Transcription</keyword>
<evidence type="ECO:0000256" key="2">
    <source>
        <dbReference type="ARBA" id="ARBA00023125"/>
    </source>
</evidence>
<dbReference type="SUPFAM" id="SSF46689">
    <property type="entry name" value="Homeodomain-like"/>
    <property type="match status" value="2"/>
</dbReference>
<evidence type="ECO:0000256" key="3">
    <source>
        <dbReference type="ARBA" id="ARBA00023163"/>
    </source>
</evidence>
<reference evidence="5 6" key="1">
    <citation type="submission" date="2018-07" db="EMBL/GenBank/DDBJ databases">
        <title>Genomic Encyclopedia of Type Strains, Phase III (KMG-III): the genomes of soil and plant-associated and newly described type strains.</title>
        <authorList>
            <person name="Whitman W."/>
        </authorList>
    </citation>
    <scope>NUCLEOTIDE SEQUENCE [LARGE SCALE GENOMIC DNA]</scope>
    <source>
        <strain evidence="5 6">CECT 7506</strain>
    </source>
</reference>
<dbReference type="SMART" id="SM00342">
    <property type="entry name" value="HTH_ARAC"/>
    <property type="match status" value="1"/>
</dbReference>
<organism evidence="5 6">
    <name type="scientific">Paenibacillus prosopidis</name>
    <dbReference type="NCBI Taxonomy" id="630520"/>
    <lineage>
        <taxon>Bacteria</taxon>
        <taxon>Bacillati</taxon>
        <taxon>Bacillota</taxon>
        <taxon>Bacilli</taxon>
        <taxon>Bacillales</taxon>
        <taxon>Paenibacillaceae</taxon>
        <taxon>Paenibacillus</taxon>
    </lineage>
</organism>
<keyword evidence="6" id="KW-1185">Reference proteome</keyword>
<comment type="caution">
    <text evidence="5">The sequence shown here is derived from an EMBL/GenBank/DDBJ whole genome shotgun (WGS) entry which is preliminary data.</text>
</comment>
<dbReference type="GO" id="GO:0003700">
    <property type="term" value="F:DNA-binding transcription factor activity"/>
    <property type="evidence" value="ECO:0007669"/>
    <property type="project" value="InterPro"/>
</dbReference>
<keyword evidence="1" id="KW-0805">Transcription regulation</keyword>
<dbReference type="PROSITE" id="PS00041">
    <property type="entry name" value="HTH_ARAC_FAMILY_1"/>
    <property type="match status" value="1"/>
</dbReference>
<keyword evidence="2 5" id="KW-0238">DNA-binding</keyword>